<dbReference type="SUPFAM" id="SSF47384">
    <property type="entry name" value="Homodimeric domain of signal transducing histidine kinase"/>
    <property type="match status" value="1"/>
</dbReference>
<name>A0A0F9I1N8_9ZZZZ</name>
<dbReference type="InterPro" id="IPR005467">
    <property type="entry name" value="His_kinase_dom"/>
</dbReference>
<organism evidence="9">
    <name type="scientific">marine sediment metagenome</name>
    <dbReference type="NCBI Taxonomy" id="412755"/>
    <lineage>
        <taxon>unclassified sequences</taxon>
        <taxon>metagenomes</taxon>
        <taxon>ecological metagenomes</taxon>
    </lineage>
</organism>
<dbReference type="InterPro" id="IPR000014">
    <property type="entry name" value="PAS"/>
</dbReference>
<evidence type="ECO:0000259" key="6">
    <source>
        <dbReference type="PROSITE" id="PS50109"/>
    </source>
</evidence>
<dbReference type="Pfam" id="PF00512">
    <property type="entry name" value="HisKA"/>
    <property type="match status" value="1"/>
</dbReference>
<dbReference type="InterPro" id="IPR052162">
    <property type="entry name" value="Sensor_kinase/Photoreceptor"/>
</dbReference>
<comment type="catalytic activity">
    <reaction evidence="1">
        <text>ATP + protein L-histidine = ADP + protein N-phospho-L-histidine.</text>
        <dbReference type="EC" id="2.7.13.3"/>
    </reaction>
</comment>
<feature type="domain" description="PAC" evidence="8">
    <location>
        <begin position="1"/>
        <end position="52"/>
    </location>
</feature>
<dbReference type="SUPFAM" id="SSF55785">
    <property type="entry name" value="PYP-like sensor domain (PAS domain)"/>
    <property type="match status" value="5"/>
</dbReference>
<feature type="domain" description="PAC" evidence="8">
    <location>
        <begin position="247"/>
        <end position="298"/>
    </location>
</feature>
<feature type="domain" description="Histidine kinase" evidence="6">
    <location>
        <begin position="570"/>
        <end position="792"/>
    </location>
</feature>
<feature type="domain" description="PAC" evidence="8">
    <location>
        <begin position="124"/>
        <end position="174"/>
    </location>
</feature>
<dbReference type="GO" id="GO:0000155">
    <property type="term" value="F:phosphorelay sensor kinase activity"/>
    <property type="evidence" value="ECO:0007669"/>
    <property type="project" value="InterPro"/>
</dbReference>
<dbReference type="EC" id="2.7.13.3" evidence="2"/>
<dbReference type="SMART" id="SM00091">
    <property type="entry name" value="PAS"/>
    <property type="match status" value="4"/>
</dbReference>
<dbReference type="InterPro" id="IPR036890">
    <property type="entry name" value="HATPase_C_sf"/>
</dbReference>
<feature type="domain" description="PAS" evidence="7">
    <location>
        <begin position="193"/>
        <end position="244"/>
    </location>
</feature>
<dbReference type="Pfam" id="PF13188">
    <property type="entry name" value="PAS_8"/>
    <property type="match status" value="1"/>
</dbReference>
<dbReference type="CDD" id="cd00075">
    <property type="entry name" value="HATPase"/>
    <property type="match status" value="1"/>
</dbReference>
<sequence>MMEKRYIRKDKSIVWVNLTGSLVREQSGEPKYFIAVIEDITKRKLAAQKLKESERRYKELIEAVPVGISITTPEGKSLECNSQAYKIFRYKSKEQFLQVPVSDLYYDYNDREKLIELHENEMLKEFEVRYKHKDGSVFWGSLSSIKQKIEDRTVYINSFQDITERREKEEELRLHSEIMTNVSEGVHLVRLDDGIIVYANPALEEMFGYNPGEIIGKDIAIINAPTDKTPEKIKETIMGILSETGEWHGEIKNIKKDGTLFWCFANVSLFDHPEYGKVLVSAHTDITKRKKAQQKLIESEMRYKHLANEMEMILDYIPGLIFYKDASNNFLRVNKYLADAHSVTKEELSGKSLFDIYPQEQAQAYWDDDLEVIKSGNAKINIEEPWDTDEGRKWVSTSKIPFFDEKGKVTGIIGFSFDITERKKAVEKLKESEEKFRTIAEQSSLGLIIQQDNKIKFANRALSNIIEYPLQEIYDWKVEDTLKIIHKNDLPYVKEKISEREEGVYEKILKYECRVITKSGKLKWVEIVSKALTYLGKYALAITMIDITIQKEWEEELKEISKLKSELLSRTSHELKTPLVSIKGYVDLLLQVHYENLDFYTISMLHEIRRGCSRLESLIKDLLETSQLETGEIVLRKERENLSFLIKFCLKELQGLANIRHHKILVNIDENMITMFEKERIYEVIVNLLSNAIKYTPPKGVIKIGSEVKNNNYIISIEDNGIGLSETDKQKLFKKFGKIERYGKGLDVVSEGSGLGLYISKGMIELHEGEIWVESKGNDKGSTFYFSLPIIND</sequence>
<dbReference type="Pfam" id="PF13426">
    <property type="entry name" value="PAS_9"/>
    <property type="match status" value="3"/>
</dbReference>
<dbReference type="SMART" id="SM00388">
    <property type="entry name" value="HisKA"/>
    <property type="match status" value="1"/>
</dbReference>
<dbReference type="PANTHER" id="PTHR43304">
    <property type="entry name" value="PHYTOCHROME-LIKE PROTEIN CPH1"/>
    <property type="match status" value="1"/>
</dbReference>
<dbReference type="InterPro" id="IPR013656">
    <property type="entry name" value="PAS_4"/>
</dbReference>
<dbReference type="InterPro" id="IPR001610">
    <property type="entry name" value="PAC"/>
</dbReference>
<protein>
    <recommendedName>
        <fullName evidence="2">histidine kinase</fullName>
        <ecNumber evidence="2">2.7.13.3</ecNumber>
    </recommendedName>
</protein>
<dbReference type="NCBIfam" id="TIGR00229">
    <property type="entry name" value="sensory_box"/>
    <property type="match status" value="5"/>
</dbReference>
<dbReference type="SMART" id="SM00387">
    <property type="entry name" value="HATPase_c"/>
    <property type="match status" value="1"/>
</dbReference>
<keyword evidence="5" id="KW-0418">Kinase</keyword>
<keyword evidence="3" id="KW-0597">Phosphoprotein</keyword>
<dbReference type="InterPro" id="IPR003661">
    <property type="entry name" value="HisK_dim/P_dom"/>
</dbReference>
<feature type="domain" description="PAC" evidence="8">
    <location>
        <begin position="509"/>
        <end position="559"/>
    </location>
</feature>
<dbReference type="PROSITE" id="PS50112">
    <property type="entry name" value="PAS"/>
    <property type="match status" value="2"/>
</dbReference>
<evidence type="ECO:0000256" key="4">
    <source>
        <dbReference type="ARBA" id="ARBA00022679"/>
    </source>
</evidence>
<gene>
    <name evidence="9" type="ORF">LCGC14_1714570</name>
</gene>
<dbReference type="PANTHER" id="PTHR43304:SF1">
    <property type="entry name" value="PAC DOMAIN-CONTAINING PROTEIN"/>
    <property type="match status" value="1"/>
</dbReference>
<evidence type="ECO:0000259" key="8">
    <source>
        <dbReference type="PROSITE" id="PS50113"/>
    </source>
</evidence>
<accession>A0A0F9I1N8</accession>
<feature type="domain" description="PAS" evidence="7">
    <location>
        <begin position="306"/>
        <end position="376"/>
    </location>
</feature>
<dbReference type="InterPro" id="IPR004358">
    <property type="entry name" value="Sig_transdc_His_kin-like_C"/>
</dbReference>
<evidence type="ECO:0000256" key="3">
    <source>
        <dbReference type="ARBA" id="ARBA00022553"/>
    </source>
</evidence>
<dbReference type="PROSITE" id="PS50113">
    <property type="entry name" value="PAC"/>
    <property type="match status" value="5"/>
</dbReference>
<proteinExistence type="predicted"/>
<dbReference type="InterPro" id="IPR003594">
    <property type="entry name" value="HATPase_dom"/>
</dbReference>
<feature type="domain" description="PAC" evidence="8">
    <location>
        <begin position="376"/>
        <end position="431"/>
    </location>
</feature>
<evidence type="ECO:0000256" key="5">
    <source>
        <dbReference type="ARBA" id="ARBA00022777"/>
    </source>
</evidence>
<evidence type="ECO:0000256" key="2">
    <source>
        <dbReference type="ARBA" id="ARBA00012438"/>
    </source>
</evidence>
<dbReference type="Pfam" id="PF08448">
    <property type="entry name" value="PAS_4"/>
    <property type="match status" value="1"/>
</dbReference>
<dbReference type="PROSITE" id="PS50109">
    <property type="entry name" value="HIS_KIN"/>
    <property type="match status" value="1"/>
</dbReference>
<dbReference type="InterPro" id="IPR000700">
    <property type="entry name" value="PAS-assoc_C"/>
</dbReference>
<evidence type="ECO:0000313" key="9">
    <source>
        <dbReference type="EMBL" id="KKM13604.1"/>
    </source>
</evidence>
<evidence type="ECO:0000256" key="1">
    <source>
        <dbReference type="ARBA" id="ARBA00000085"/>
    </source>
</evidence>
<comment type="caution">
    <text evidence="9">The sequence shown here is derived from an EMBL/GenBank/DDBJ whole genome shotgun (WGS) entry which is preliminary data.</text>
</comment>
<dbReference type="EMBL" id="LAZR01015344">
    <property type="protein sequence ID" value="KKM13604.1"/>
    <property type="molecule type" value="Genomic_DNA"/>
</dbReference>
<dbReference type="InterPro" id="IPR035965">
    <property type="entry name" value="PAS-like_dom_sf"/>
</dbReference>
<dbReference type="Pfam" id="PF02518">
    <property type="entry name" value="HATPase_c"/>
    <property type="match status" value="1"/>
</dbReference>
<dbReference type="PRINTS" id="PR00344">
    <property type="entry name" value="BCTRLSENSOR"/>
</dbReference>
<dbReference type="CDD" id="cd00082">
    <property type="entry name" value="HisKA"/>
    <property type="match status" value="1"/>
</dbReference>
<keyword evidence="4" id="KW-0808">Transferase</keyword>
<dbReference type="InterPro" id="IPR036097">
    <property type="entry name" value="HisK_dim/P_sf"/>
</dbReference>
<dbReference type="SUPFAM" id="SSF55874">
    <property type="entry name" value="ATPase domain of HSP90 chaperone/DNA topoisomerase II/histidine kinase"/>
    <property type="match status" value="1"/>
</dbReference>
<dbReference type="FunFam" id="3.30.565.10:FF:000006">
    <property type="entry name" value="Sensor histidine kinase WalK"/>
    <property type="match status" value="1"/>
</dbReference>
<dbReference type="Gene3D" id="3.30.565.10">
    <property type="entry name" value="Histidine kinase-like ATPase, C-terminal domain"/>
    <property type="match status" value="1"/>
</dbReference>
<dbReference type="AlphaFoldDB" id="A0A0F9I1N8"/>
<dbReference type="Gene3D" id="3.30.450.20">
    <property type="entry name" value="PAS domain"/>
    <property type="match status" value="5"/>
</dbReference>
<dbReference type="SMART" id="SM00086">
    <property type="entry name" value="PAC"/>
    <property type="match status" value="5"/>
</dbReference>
<dbReference type="Gene3D" id="1.10.287.130">
    <property type="match status" value="1"/>
</dbReference>
<evidence type="ECO:0000259" key="7">
    <source>
        <dbReference type="PROSITE" id="PS50112"/>
    </source>
</evidence>
<reference evidence="9" key="1">
    <citation type="journal article" date="2015" name="Nature">
        <title>Complex archaea that bridge the gap between prokaryotes and eukaryotes.</title>
        <authorList>
            <person name="Spang A."/>
            <person name="Saw J.H."/>
            <person name="Jorgensen S.L."/>
            <person name="Zaremba-Niedzwiedzka K."/>
            <person name="Martijn J."/>
            <person name="Lind A.E."/>
            <person name="van Eijk R."/>
            <person name="Schleper C."/>
            <person name="Guy L."/>
            <person name="Ettema T.J."/>
        </authorList>
    </citation>
    <scope>NUCLEOTIDE SEQUENCE</scope>
</reference>
<dbReference type="CDD" id="cd00130">
    <property type="entry name" value="PAS"/>
    <property type="match status" value="4"/>
</dbReference>